<dbReference type="Pfam" id="PF13358">
    <property type="entry name" value="DDE_3"/>
    <property type="match status" value="1"/>
</dbReference>
<dbReference type="AlphaFoldDB" id="A0A087UDU7"/>
<sequence>MFSDEFRFSLSTDSRRVTIWRERGTRFETRNILERHHFPSRGVMVWAGIMMDGRTDLHFFHTGSVTGQRYRDEVLEPYVRLFRDAVGSDFIFMDDNAPCNRAVLVDDFLETENIQRMSWPANSPDLNPIEHVWDMLGRQIAALSHPPSSVTELRRTLQEAWNRLSPQLIQHLIASLVNRCAACLAVRGDHTPY</sequence>
<dbReference type="InterPro" id="IPR036397">
    <property type="entry name" value="RNaseH_sf"/>
</dbReference>
<dbReference type="Gene3D" id="3.30.420.10">
    <property type="entry name" value="Ribonuclease H-like superfamily/Ribonuclease H"/>
    <property type="match status" value="1"/>
</dbReference>
<evidence type="ECO:0000313" key="2">
    <source>
        <dbReference type="EMBL" id="KFM75536.1"/>
    </source>
</evidence>
<evidence type="ECO:0000313" key="3">
    <source>
        <dbReference type="Proteomes" id="UP000054359"/>
    </source>
</evidence>
<organism evidence="2 3">
    <name type="scientific">Stegodyphus mimosarum</name>
    <name type="common">African social velvet spider</name>
    <dbReference type="NCBI Taxonomy" id="407821"/>
    <lineage>
        <taxon>Eukaryota</taxon>
        <taxon>Metazoa</taxon>
        <taxon>Ecdysozoa</taxon>
        <taxon>Arthropoda</taxon>
        <taxon>Chelicerata</taxon>
        <taxon>Arachnida</taxon>
        <taxon>Araneae</taxon>
        <taxon>Araneomorphae</taxon>
        <taxon>Entelegynae</taxon>
        <taxon>Eresoidea</taxon>
        <taxon>Eresidae</taxon>
        <taxon>Stegodyphus</taxon>
    </lineage>
</organism>
<dbReference type="OrthoDB" id="6435577at2759"/>
<dbReference type="GO" id="GO:0003676">
    <property type="term" value="F:nucleic acid binding"/>
    <property type="evidence" value="ECO:0007669"/>
    <property type="project" value="InterPro"/>
</dbReference>
<proteinExistence type="predicted"/>
<evidence type="ECO:0000259" key="1">
    <source>
        <dbReference type="Pfam" id="PF13358"/>
    </source>
</evidence>
<accession>A0A087UDU7</accession>
<dbReference type="EMBL" id="KK119382">
    <property type="protein sequence ID" value="KFM75536.1"/>
    <property type="molecule type" value="Genomic_DNA"/>
</dbReference>
<dbReference type="PANTHER" id="PTHR47326">
    <property type="entry name" value="TRANSPOSABLE ELEMENT TC3 TRANSPOSASE-LIKE PROTEIN"/>
    <property type="match status" value="1"/>
</dbReference>
<dbReference type="OMA" id="TRFETRN"/>
<dbReference type="STRING" id="407821.A0A087UDU7"/>
<dbReference type="PANTHER" id="PTHR47326:SF1">
    <property type="entry name" value="HTH PSQ-TYPE DOMAIN-CONTAINING PROTEIN"/>
    <property type="match status" value="1"/>
</dbReference>
<dbReference type="Proteomes" id="UP000054359">
    <property type="component" value="Unassembled WGS sequence"/>
</dbReference>
<keyword evidence="3" id="KW-1185">Reference proteome</keyword>
<name>A0A087UDU7_STEMI</name>
<protein>
    <submittedName>
        <fullName evidence="2">Transposable element Tc3 transposase</fullName>
    </submittedName>
</protein>
<feature type="non-terminal residue" evidence="2">
    <location>
        <position position="193"/>
    </location>
</feature>
<dbReference type="InterPro" id="IPR038717">
    <property type="entry name" value="Tc1-like_DDE_dom"/>
</dbReference>
<feature type="domain" description="Tc1-like transposase DDE" evidence="1">
    <location>
        <begin position="2"/>
        <end position="149"/>
    </location>
</feature>
<gene>
    <name evidence="2" type="ORF">X975_16070</name>
</gene>
<reference evidence="2 3" key="1">
    <citation type="submission" date="2013-11" db="EMBL/GenBank/DDBJ databases">
        <title>Genome sequencing of Stegodyphus mimosarum.</title>
        <authorList>
            <person name="Bechsgaard J."/>
        </authorList>
    </citation>
    <scope>NUCLEOTIDE SEQUENCE [LARGE SCALE GENOMIC DNA]</scope>
</reference>